<comment type="caution">
    <text evidence="2">The sequence shown here is derived from an EMBL/GenBank/DDBJ whole genome shotgun (WGS) entry which is preliminary data.</text>
</comment>
<feature type="compositionally biased region" description="Acidic residues" evidence="1">
    <location>
        <begin position="39"/>
        <end position="59"/>
    </location>
</feature>
<reference evidence="2 3" key="2">
    <citation type="submission" date="2017-02" db="EMBL/GenBank/DDBJ databases">
        <title>A genome survey and senescence transcriptome analysis in Lentinula edodes.</title>
        <authorList>
            <person name="Sakamoto Y."/>
            <person name="Nakade K."/>
            <person name="Sato S."/>
            <person name="Yoshida Y."/>
            <person name="Miyazaki K."/>
            <person name="Natsume S."/>
            <person name="Konno N."/>
        </authorList>
    </citation>
    <scope>NUCLEOTIDE SEQUENCE [LARGE SCALE GENOMIC DNA]</scope>
    <source>
        <strain evidence="2 3">NBRC 111202</strain>
    </source>
</reference>
<dbReference type="EMBL" id="BDGU01000209">
    <property type="protein sequence ID" value="GAW04786.1"/>
    <property type="molecule type" value="Genomic_DNA"/>
</dbReference>
<gene>
    <name evidence="2" type="ORF">LENED_006597</name>
</gene>
<evidence type="ECO:0000256" key="1">
    <source>
        <dbReference type="SAM" id="MobiDB-lite"/>
    </source>
</evidence>
<evidence type="ECO:0000313" key="2">
    <source>
        <dbReference type="EMBL" id="GAW04786.1"/>
    </source>
</evidence>
<accession>A0A1Q3EC37</accession>
<feature type="region of interest" description="Disordered" evidence="1">
    <location>
        <begin position="1"/>
        <end position="64"/>
    </location>
</feature>
<feature type="compositionally biased region" description="Pro residues" evidence="1">
    <location>
        <begin position="357"/>
        <end position="366"/>
    </location>
</feature>
<name>A0A1Q3EC37_LENED</name>
<organism evidence="2 3">
    <name type="scientific">Lentinula edodes</name>
    <name type="common">Shiitake mushroom</name>
    <name type="synonym">Lentinus edodes</name>
    <dbReference type="NCBI Taxonomy" id="5353"/>
    <lineage>
        <taxon>Eukaryota</taxon>
        <taxon>Fungi</taxon>
        <taxon>Dikarya</taxon>
        <taxon>Basidiomycota</taxon>
        <taxon>Agaricomycotina</taxon>
        <taxon>Agaricomycetes</taxon>
        <taxon>Agaricomycetidae</taxon>
        <taxon>Agaricales</taxon>
        <taxon>Marasmiineae</taxon>
        <taxon>Omphalotaceae</taxon>
        <taxon>Lentinula</taxon>
    </lineage>
</organism>
<feature type="region of interest" description="Disordered" evidence="1">
    <location>
        <begin position="345"/>
        <end position="366"/>
    </location>
</feature>
<keyword evidence="3" id="KW-1185">Reference proteome</keyword>
<dbReference type="AlphaFoldDB" id="A0A1Q3EC37"/>
<sequence length="366" mass="41599">MKVNRRNFAESDSDSDNATHAFQKKKGKQRATTIGSSSEESDETSSDDESSDSEDELIESDVSHTAARYRRKGVKLNWPLEKQKHEVNKLGRVILREALGVRRNYKAFIHPGVPEERLRVFAENPEANGPKIRNTMIDKNGATTKDLIESLWNQELLLALVKLAEKIVSESKDKRFPSSIDWLSLLSERLYRIYLAVIKSKPRIKHGELESPVQIEQRILDAHLLRNQKNGETGFRHAKWQTRSEVCAVMIQACEQRGTADGVKFFRYLLRLVTKMRPGGMSEDEDGVDKVVTVDAGTIEEPVKFTKTLPFRHSYLNDVVEFLDKTPGFEKLLFIQSGRVSKRRIRKDPRCKASERLPPPGAGVSA</sequence>
<dbReference type="Proteomes" id="UP000188533">
    <property type="component" value="Unassembled WGS sequence"/>
</dbReference>
<proteinExistence type="predicted"/>
<evidence type="ECO:0000313" key="3">
    <source>
        <dbReference type="Proteomes" id="UP000188533"/>
    </source>
</evidence>
<dbReference type="STRING" id="5353.A0A1Q3EC37"/>
<protein>
    <submittedName>
        <fullName evidence="2">Uncharacterized protein</fullName>
    </submittedName>
</protein>
<reference evidence="2 3" key="1">
    <citation type="submission" date="2016-08" db="EMBL/GenBank/DDBJ databases">
        <authorList>
            <consortium name="Lentinula edodes genome sequencing consortium"/>
            <person name="Sakamoto Y."/>
            <person name="Nakade K."/>
            <person name="Sato S."/>
            <person name="Yoshida Y."/>
            <person name="Miyazaki K."/>
            <person name="Natsume S."/>
            <person name="Konno N."/>
        </authorList>
    </citation>
    <scope>NUCLEOTIDE SEQUENCE [LARGE SCALE GENOMIC DNA]</scope>
    <source>
        <strain evidence="2 3">NBRC 111202</strain>
    </source>
</reference>